<reference evidence="1" key="1">
    <citation type="submission" date="2021-10" db="EMBL/GenBank/DDBJ databases">
        <title>De novo Genome Assembly of Clathrus columnatus (Basidiomycota, Fungi) Using Illumina and Nanopore Sequence Data.</title>
        <authorList>
            <person name="Ogiso-Tanaka E."/>
            <person name="Itagaki H."/>
            <person name="Hosoya T."/>
            <person name="Hosaka K."/>
        </authorList>
    </citation>
    <scope>NUCLEOTIDE SEQUENCE</scope>
    <source>
        <strain evidence="1">MO-923</strain>
    </source>
</reference>
<evidence type="ECO:0008006" key="3">
    <source>
        <dbReference type="Google" id="ProtNLM"/>
    </source>
</evidence>
<sequence length="96" mass="10900">MQSPTEAEDWSAWAEIIEGKDTSLEVFDKVLQGYKSAVDSQVVVMYKEVYAAYPNAKFVLTVRDPSKWENSLKTMILKALELIDKNQVKPKMEGKA</sequence>
<dbReference type="Proteomes" id="UP001050691">
    <property type="component" value="Unassembled WGS sequence"/>
</dbReference>
<dbReference type="PANTHER" id="PTHR36978:SF4">
    <property type="entry name" value="P-LOOP CONTAINING NUCLEOSIDE TRIPHOSPHATE HYDROLASE PROTEIN"/>
    <property type="match status" value="1"/>
</dbReference>
<dbReference type="AlphaFoldDB" id="A0AAV5AHK7"/>
<name>A0AAV5AHK7_9AGAM</name>
<dbReference type="Pfam" id="PF17784">
    <property type="entry name" value="Sulfotransfer_4"/>
    <property type="match status" value="1"/>
</dbReference>
<proteinExistence type="predicted"/>
<dbReference type="EMBL" id="BPWL01000008">
    <property type="protein sequence ID" value="GJJ12978.1"/>
    <property type="molecule type" value="Genomic_DNA"/>
</dbReference>
<gene>
    <name evidence="1" type="ORF">Clacol_007225</name>
</gene>
<comment type="caution">
    <text evidence="1">The sequence shown here is derived from an EMBL/GenBank/DDBJ whole genome shotgun (WGS) entry which is preliminary data.</text>
</comment>
<dbReference type="PANTHER" id="PTHR36978">
    <property type="entry name" value="P-LOOP CONTAINING NUCLEOTIDE TRIPHOSPHATE HYDROLASE"/>
    <property type="match status" value="1"/>
</dbReference>
<dbReference type="InterPro" id="IPR040632">
    <property type="entry name" value="Sulfotransfer_4"/>
</dbReference>
<protein>
    <recommendedName>
        <fullName evidence="3">Sulfotransferase</fullName>
    </recommendedName>
</protein>
<dbReference type="InterPro" id="IPR027417">
    <property type="entry name" value="P-loop_NTPase"/>
</dbReference>
<dbReference type="SUPFAM" id="SSF52540">
    <property type="entry name" value="P-loop containing nucleoside triphosphate hydrolases"/>
    <property type="match status" value="1"/>
</dbReference>
<organism evidence="1 2">
    <name type="scientific">Clathrus columnatus</name>
    <dbReference type="NCBI Taxonomy" id="1419009"/>
    <lineage>
        <taxon>Eukaryota</taxon>
        <taxon>Fungi</taxon>
        <taxon>Dikarya</taxon>
        <taxon>Basidiomycota</taxon>
        <taxon>Agaricomycotina</taxon>
        <taxon>Agaricomycetes</taxon>
        <taxon>Phallomycetidae</taxon>
        <taxon>Phallales</taxon>
        <taxon>Clathraceae</taxon>
        <taxon>Clathrus</taxon>
    </lineage>
</organism>
<accession>A0AAV5AHK7</accession>
<evidence type="ECO:0000313" key="1">
    <source>
        <dbReference type="EMBL" id="GJJ12978.1"/>
    </source>
</evidence>
<evidence type="ECO:0000313" key="2">
    <source>
        <dbReference type="Proteomes" id="UP001050691"/>
    </source>
</evidence>
<dbReference type="Gene3D" id="3.40.50.300">
    <property type="entry name" value="P-loop containing nucleotide triphosphate hydrolases"/>
    <property type="match status" value="1"/>
</dbReference>
<keyword evidence="2" id="KW-1185">Reference proteome</keyword>